<gene>
    <name evidence="2" type="ORF">SAMN05421788_11132</name>
</gene>
<dbReference type="EMBL" id="FTOR01000011">
    <property type="protein sequence ID" value="SIT32123.1"/>
    <property type="molecule type" value="Genomic_DNA"/>
</dbReference>
<proteinExistence type="predicted"/>
<sequence>MKTIDIHTAAPHFTTAPTTVNTHKNNIFQRFVQFAENQQNNHFGWLAFCFFAQGCLLAPLTILAIVNNGNDMGLWLACILAFVLTEITNLAAMPTKITIPIFTLGVITDIIIVAICLLH</sequence>
<evidence type="ECO:0000313" key="2">
    <source>
        <dbReference type="EMBL" id="SIT32123.1"/>
    </source>
</evidence>
<dbReference type="OrthoDB" id="664387at2"/>
<feature type="transmembrane region" description="Helical" evidence="1">
    <location>
        <begin position="43"/>
        <end position="66"/>
    </location>
</feature>
<dbReference type="Proteomes" id="UP000186917">
    <property type="component" value="Unassembled WGS sequence"/>
</dbReference>
<feature type="transmembrane region" description="Helical" evidence="1">
    <location>
        <begin position="73"/>
        <end position="91"/>
    </location>
</feature>
<dbReference type="RefSeq" id="WP_076381894.1">
    <property type="nucleotide sequence ID" value="NZ_AP017422.1"/>
</dbReference>
<keyword evidence="1" id="KW-0472">Membrane</keyword>
<keyword evidence="1" id="KW-0812">Transmembrane</keyword>
<evidence type="ECO:0000256" key="1">
    <source>
        <dbReference type="SAM" id="Phobius"/>
    </source>
</evidence>
<dbReference type="AlphaFoldDB" id="A0A1N7RAG8"/>
<evidence type="ECO:0000313" key="3">
    <source>
        <dbReference type="Proteomes" id="UP000186917"/>
    </source>
</evidence>
<accession>A0A1N7RAG8</accession>
<feature type="transmembrane region" description="Helical" evidence="1">
    <location>
        <begin position="97"/>
        <end position="118"/>
    </location>
</feature>
<organism evidence="2 3">
    <name type="scientific">Filimonas lacunae</name>
    <dbReference type="NCBI Taxonomy" id="477680"/>
    <lineage>
        <taxon>Bacteria</taxon>
        <taxon>Pseudomonadati</taxon>
        <taxon>Bacteroidota</taxon>
        <taxon>Chitinophagia</taxon>
        <taxon>Chitinophagales</taxon>
        <taxon>Chitinophagaceae</taxon>
        <taxon>Filimonas</taxon>
    </lineage>
</organism>
<reference evidence="3" key="1">
    <citation type="submission" date="2017-01" db="EMBL/GenBank/DDBJ databases">
        <authorList>
            <person name="Varghese N."/>
            <person name="Submissions S."/>
        </authorList>
    </citation>
    <scope>NUCLEOTIDE SEQUENCE [LARGE SCALE GENOMIC DNA]</scope>
    <source>
        <strain evidence="3">DSM 21054</strain>
    </source>
</reference>
<name>A0A1N7RAG8_9BACT</name>
<protein>
    <submittedName>
        <fullName evidence="2">Uncharacterized protein</fullName>
    </submittedName>
</protein>
<keyword evidence="3" id="KW-1185">Reference proteome</keyword>
<keyword evidence="1" id="KW-1133">Transmembrane helix</keyword>